<protein>
    <recommendedName>
        <fullName evidence="4">RanBP2-type domain-containing protein</fullName>
    </recommendedName>
</protein>
<organism evidence="2 3">
    <name type="scientific">Pelagicoccus mobilis</name>
    <dbReference type="NCBI Taxonomy" id="415221"/>
    <lineage>
        <taxon>Bacteria</taxon>
        <taxon>Pseudomonadati</taxon>
        <taxon>Verrucomicrobiota</taxon>
        <taxon>Opitutia</taxon>
        <taxon>Puniceicoccales</taxon>
        <taxon>Pelagicoccaceae</taxon>
        <taxon>Pelagicoccus</taxon>
    </lineage>
</organism>
<name>A0A934RYU2_9BACT</name>
<evidence type="ECO:0008006" key="4">
    <source>
        <dbReference type="Google" id="ProtNLM"/>
    </source>
</evidence>
<comment type="caution">
    <text evidence="2">The sequence shown here is derived from an EMBL/GenBank/DDBJ whole genome shotgun (WGS) entry which is preliminary data.</text>
</comment>
<dbReference type="Proteomes" id="UP000617628">
    <property type="component" value="Unassembled WGS sequence"/>
</dbReference>
<reference evidence="2" key="1">
    <citation type="submission" date="2021-01" db="EMBL/GenBank/DDBJ databases">
        <title>Modified the classification status of verrucomicrobia.</title>
        <authorList>
            <person name="Feng X."/>
        </authorList>
    </citation>
    <scope>NUCLEOTIDE SEQUENCE</scope>
    <source>
        <strain evidence="2">KCTC 13126</strain>
    </source>
</reference>
<feature type="transmembrane region" description="Helical" evidence="1">
    <location>
        <begin position="171"/>
        <end position="192"/>
    </location>
</feature>
<keyword evidence="1" id="KW-1133">Transmembrane helix</keyword>
<evidence type="ECO:0000313" key="3">
    <source>
        <dbReference type="Proteomes" id="UP000617628"/>
    </source>
</evidence>
<keyword evidence="1" id="KW-0472">Membrane</keyword>
<accession>A0A934RYU2</accession>
<proteinExistence type="predicted"/>
<feature type="transmembrane region" description="Helical" evidence="1">
    <location>
        <begin position="219"/>
        <end position="237"/>
    </location>
</feature>
<dbReference type="EMBL" id="JAENIL010000036">
    <property type="protein sequence ID" value="MBK1878848.1"/>
    <property type="molecule type" value="Genomic_DNA"/>
</dbReference>
<sequence length="311" mass="35434">MHQNLHVYRNLGVVCLIAKCSHCSRATAHSVHFEIDKERNKLCSLGCTECGRGRALRPEDYESFYEASFEYDRWQDGEIEFEEYQEALPEAFRPFALPRAQEEKEIEWVCPACSKSVPDSLSECWNCEYVKPDPEENVGAYEEDPAKETGASVNQKTTAPTIELKNGLAPLLSFGVSLGLAVQALLFGFAYLDLLPNILDWFQEDATGSMGDHSWGTRLWYPIGMLVSVLIGTAMSYRRFPKRITFAPQGIQILPRGRQVELRYGYESVRDVRYSKHSKYLTLWLVGGKAFLVAIKQDDVIEIRNYFQESS</sequence>
<gene>
    <name evidence="2" type="ORF">JIN87_18340</name>
</gene>
<dbReference type="RefSeq" id="WP_200357061.1">
    <property type="nucleotide sequence ID" value="NZ_JAENIL010000036.1"/>
</dbReference>
<keyword evidence="3" id="KW-1185">Reference proteome</keyword>
<evidence type="ECO:0000256" key="1">
    <source>
        <dbReference type="SAM" id="Phobius"/>
    </source>
</evidence>
<dbReference type="AlphaFoldDB" id="A0A934RYU2"/>
<evidence type="ECO:0000313" key="2">
    <source>
        <dbReference type="EMBL" id="MBK1878848.1"/>
    </source>
</evidence>
<keyword evidence="1" id="KW-0812">Transmembrane</keyword>